<name>A0A2N3HVA8_9BACT</name>
<organism evidence="1 2">
    <name type="scientific">Labilibaculum filiforme</name>
    <dbReference type="NCBI Taxonomy" id="1940526"/>
    <lineage>
        <taxon>Bacteria</taxon>
        <taxon>Pseudomonadati</taxon>
        <taxon>Bacteroidota</taxon>
        <taxon>Bacteroidia</taxon>
        <taxon>Marinilabiliales</taxon>
        <taxon>Marinifilaceae</taxon>
        <taxon>Labilibaculum</taxon>
    </lineage>
</organism>
<protein>
    <submittedName>
        <fullName evidence="1">Uncharacterized protein</fullName>
    </submittedName>
</protein>
<comment type="caution">
    <text evidence="1">The sequence shown here is derived from an EMBL/GenBank/DDBJ whole genome shotgun (WGS) entry which is preliminary data.</text>
</comment>
<sequence length="485" mass="55553">MKNILTGLLLILFNTFVYSQAKIEKDLDFDGIIDTVSIDHLQSIICCQLSSSGFKTLQTKPFDILDENALLTEARNGFYLKNNWMRSGYSLQFRYDNKFKKIRLIGMSRYEFGNASNDGSGESSVNLLTSGYVGNWNYYDEVKNQLVKLPAIKEKMHFDKIYFENLDDSIYFNYAERCADIYHRVRDLSLSKAHPTFNMLVAEANSYLDSYGQLSPFDDSHHAFNQIKLLPNDRDEILKHQEDFEFVTNDSIGNYDLIVYLQGKIKNKLNEIFDHKDFNEANLAKLNSGGDLVVVKSSDGKLYNFSLDEKTGGTYRSRISWMNFVGINATDLYKSLDFKSSEKLPAIFSVFEGDGFTGIYAITTNVGIKYVLTGYVRGCSSCHLTFVQLVHLNSNQFELDFDYSVYLREWDTGVSYDPETNTIVSDYVTDDLTTTCDCSNRLTKHKSKDSDENDEEGIEKNCHCIFEFDGSNFILVKHTEEEKEG</sequence>
<evidence type="ECO:0000313" key="2">
    <source>
        <dbReference type="Proteomes" id="UP000233535"/>
    </source>
</evidence>
<dbReference type="RefSeq" id="WP_101262001.1">
    <property type="nucleotide sequence ID" value="NZ_MVDD01000010.1"/>
</dbReference>
<dbReference type="OrthoDB" id="1439845at2"/>
<dbReference type="Proteomes" id="UP000233535">
    <property type="component" value="Unassembled WGS sequence"/>
</dbReference>
<keyword evidence="2" id="KW-1185">Reference proteome</keyword>
<dbReference type="AlphaFoldDB" id="A0A2N3HVA8"/>
<reference evidence="1 2" key="1">
    <citation type="journal article" date="2017" name="Front. Microbiol.">
        <title>Labilibaculum manganireducens gen. nov., sp. nov. and Labilibaculum filiforme sp. nov., Novel Bacteroidetes Isolated from Subsurface Sediments of the Baltic Sea.</title>
        <authorList>
            <person name="Vandieken V."/>
            <person name="Marshall I.P."/>
            <person name="Niemann H."/>
            <person name="Engelen B."/>
            <person name="Cypionka H."/>
        </authorList>
    </citation>
    <scope>NUCLEOTIDE SEQUENCE [LARGE SCALE GENOMIC DNA]</scope>
    <source>
        <strain evidence="1 2">59.16B</strain>
    </source>
</reference>
<proteinExistence type="predicted"/>
<gene>
    <name evidence="1" type="ORF">BZG02_13615</name>
</gene>
<evidence type="ECO:0000313" key="1">
    <source>
        <dbReference type="EMBL" id="PKQ61973.1"/>
    </source>
</evidence>
<accession>A0A2N3HVA8</accession>
<dbReference type="EMBL" id="MVDD01000010">
    <property type="protein sequence ID" value="PKQ61973.1"/>
    <property type="molecule type" value="Genomic_DNA"/>
</dbReference>